<sequence length="210" mass="23707">MDLMEENTQELKQSLIVIEVAEGSVPSLDHDISLFLLCLQRLLGHVSCGYCLSYVIQQEFEKDLPLTYWRSQKTYTPREIVRTILNTRQMCISSMSLTRRRGKSPSCEFFKEYIAPCISIEGLVAGEKSRVRCNPSPWVSTPITQVFLVSSTLGLDVAEGLHLYLVIWPSLHSNTHYHSGEVTLSRSVSNGGFVALVGWCGERRVDNRHA</sequence>
<protein>
    <submittedName>
        <fullName evidence="1">Uncharacterized protein</fullName>
    </submittedName>
</protein>
<dbReference type="EMBL" id="BQNB010014413">
    <property type="protein sequence ID" value="GJT27859.1"/>
    <property type="molecule type" value="Genomic_DNA"/>
</dbReference>
<proteinExistence type="predicted"/>
<reference evidence="1" key="1">
    <citation type="journal article" date="2022" name="Int. J. Mol. Sci.">
        <title>Draft Genome of Tanacetum Coccineum: Genomic Comparison of Closely Related Tanacetum-Family Plants.</title>
        <authorList>
            <person name="Yamashiro T."/>
            <person name="Shiraishi A."/>
            <person name="Nakayama K."/>
            <person name="Satake H."/>
        </authorList>
    </citation>
    <scope>NUCLEOTIDE SEQUENCE</scope>
</reference>
<gene>
    <name evidence="1" type="ORF">Tco_0908134</name>
</gene>
<comment type="caution">
    <text evidence="1">The sequence shown here is derived from an EMBL/GenBank/DDBJ whole genome shotgun (WGS) entry which is preliminary data.</text>
</comment>
<accession>A0ABQ5CMD2</accession>
<name>A0ABQ5CMD2_9ASTR</name>
<organism evidence="1 2">
    <name type="scientific">Tanacetum coccineum</name>
    <dbReference type="NCBI Taxonomy" id="301880"/>
    <lineage>
        <taxon>Eukaryota</taxon>
        <taxon>Viridiplantae</taxon>
        <taxon>Streptophyta</taxon>
        <taxon>Embryophyta</taxon>
        <taxon>Tracheophyta</taxon>
        <taxon>Spermatophyta</taxon>
        <taxon>Magnoliopsida</taxon>
        <taxon>eudicotyledons</taxon>
        <taxon>Gunneridae</taxon>
        <taxon>Pentapetalae</taxon>
        <taxon>asterids</taxon>
        <taxon>campanulids</taxon>
        <taxon>Asterales</taxon>
        <taxon>Asteraceae</taxon>
        <taxon>Asteroideae</taxon>
        <taxon>Anthemideae</taxon>
        <taxon>Anthemidinae</taxon>
        <taxon>Tanacetum</taxon>
    </lineage>
</organism>
<evidence type="ECO:0000313" key="2">
    <source>
        <dbReference type="Proteomes" id="UP001151760"/>
    </source>
</evidence>
<evidence type="ECO:0000313" key="1">
    <source>
        <dbReference type="EMBL" id="GJT27859.1"/>
    </source>
</evidence>
<reference evidence="1" key="2">
    <citation type="submission" date="2022-01" db="EMBL/GenBank/DDBJ databases">
        <authorList>
            <person name="Yamashiro T."/>
            <person name="Shiraishi A."/>
            <person name="Satake H."/>
            <person name="Nakayama K."/>
        </authorList>
    </citation>
    <scope>NUCLEOTIDE SEQUENCE</scope>
</reference>
<keyword evidence="2" id="KW-1185">Reference proteome</keyword>
<dbReference type="Proteomes" id="UP001151760">
    <property type="component" value="Unassembled WGS sequence"/>
</dbReference>